<feature type="transmembrane region" description="Helical" evidence="6">
    <location>
        <begin position="173"/>
        <end position="194"/>
    </location>
</feature>
<feature type="region of interest" description="Disordered" evidence="5">
    <location>
        <begin position="1"/>
        <end position="62"/>
    </location>
</feature>
<dbReference type="AlphaFoldDB" id="K3X9P8"/>
<dbReference type="EMBL" id="GL376578">
    <property type="status" value="NOT_ANNOTATED_CDS"/>
    <property type="molecule type" value="Genomic_DNA"/>
</dbReference>
<feature type="region of interest" description="Disordered" evidence="5">
    <location>
        <begin position="207"/>
        <end position="229"/>
    </location>
</feature>
<dbReference type="EnsemblProtists" id="PYU1_T013947">
    <property type="protein sequence ID" value="PYU1_T013947"/>
    <property type="gene ID" value="PYU1_G013918"/>
</dbReference>
<dbReference type="InParanoid" id="K3X9P8"/>
<reference evidence="8" key="2">
    <citation type="submission" date="2010-04" db="EMBL/GenBank/DDBJ databases">
        <authorList>
            <person name="Buell R."/>
            <person name="Hamilton J."/>
            <person name="Hostetler J."/>
        </authorList>
    </citation>
    <scope>NUCLEOTIDE SEQUENCE [LARGE SCALE GENOMIC DNA]</scope>
    <source>
        <strain evidence="8">DAOM:BR144</strain>
    </source>
</reference>
<evidence type="ECO:0000256" key="1">
    <source>
        <dbReference type="ARBA" id="ARBA00004141"/>
    </source>
</evidence>
<dbReference type="GO" id="GO:0016020">
    <property type="term" value="C:membrane"/>
    <property type="evidence" value="ECO:0007669"/>
    <property type="project" value="UniProtKB-SubCell"/>
</dbReference>
<evidence type="ECO:0000256" key="2">
    <source>
        <dbReference type="ARBA" id="ARBA00022692"/>
    </source>
</evidence>
<keyword evidence="8" id="KW-1185">Reference proteome</keyword>
<keyword evidence="3 6" id="KW-1133">Transmembrane helix</keyword>
<dbReference type="Proteomes" id="UP000019132">
    <property type="component" value="Unassembled WGS sequence"/>
</dbReference>
<feature type="transmembrane region" description="Helical" evidence="6">
    <location>
        <begin position="146"/>
        <end position="167"/>
    </location>
</feature>
<keyword evidence="2 6" id="KW-0812">Transmembrane</keyword>
<feature type="transmembrane region" description="Helical" evidence="6">
    <location>
        <begin position="116"/>
        <end position="134"/>
    </location>
</feature>
<feature type="transmembrane region" description="Helical" evidence="6">
    <location>
        <begin position="89"/>
        <end position="110"/>
    </location>
</feature>
<evidence type="ECO:0000256" key="6">
    <source>
        <dbReference type="SAM" id="Phobius"/>
    </source>
</evidence>
<reference evidence="8" key="1">
    <citation type="journal article" date="2010" name="Genome Biol.">
        <title>Genome sequence of the necrotrophic plant pathogen Pythium ultimum reveals original pathogenicity mechanisms and effector repertoire.</title>
        <authorList>
            <person name="Levesque C.A."/>
            <person name="Brouwer H."/>
            <person name="Cano L."/>
            <person name="Hamilton J.P."/>
            <person name="Holt C."/>
            <person name="Huitema E."/>
            <person name="Raffaele S."/>
            <person name="Robideau G.P."/>
            <person name="Thines M."/>
            <person name="Win J."/>
            <person name="Zerillo M.M."/>
            <person name="Beakes G.W."/>
            <person name="Boore J.L."/>
            <person name="Busam D."/>
            <person name="Dumas B."/>
            <person name="Ferriera S."/>
            <person name="Fuerstenberg S.I."/>
            <person name="Gachon C.M."/>
            <person name="Gaulin E."/>
            <person name="Govers F."/>
            <person name="Grenville-Briggs L."/>
            <person name="Horner N."/>
            <person name="Hostetler J."/>
            <person name="Jiang R.H."/>
            <person name="Johnson J."/>
            <person name="Krajaejun T."/>
            <person name="Lin H."/>
            <person name="Meijer H.J."/>
            <person name="Moore B."/>
            <person name="Morris P."/>
            <person name="Phuntmart V."/>
            <person name="Puiu D."/>
            <person name="Shetty J."/>
            <person name="Stajich J.E."/>
            <person name="Tripathy S."/>
            <person name="Wawra S."/>
            <person name="van West P."/>
            <person name="Whitty B.R."/>
            <person name="Coutinho P.M."/>
            <person name="Henrissat B."/>
            <person name="Martin F."/>
            <person name="Thomas P.D."/>
            <person name="Tyler B.M."/>
            <person name="De Vries R.P."/>
            <person name="Kamoun S."/>
            <person name="Yandell M."/>
            <person name="Tisserat N."/>
            <person name="Buell C.R."/>
        </authorList>
    </citation>
    <scope>NUCLEOTIDE SEQUENCE</scope>
    <source>
        <strain evidence="8">DAOM:BR144</strain>
    </source>
</reference>
<comment type="subcellular location">
    <subcellularLocation>
        <location evidence="1">Membrane</location>
        <topology evidence="1">Multi-pass membrane protein</topology>
    </subcellularLocation>
</comment>
<evidence type="ECO:0000313" key="7">
    <source>
        <dbReference type="EnsemblProtists" id="PYU1_T013947"/>
    </source>
</evidence>
<dbReference type="PANTHER" id="PTHR38894">
    <property type="entry name" value="TRANSMEMBRANE PROTEIN"/>
    <property type="match status" value="1"/>
</dbReference>
<evidence type="ECO:0000256" key="3">
    <source>
        <dbReference type="ARBA" id="ARBA00022989"/>
    </source>
</evidence>
<dbReference type="Pfam" id="PF08507">
    <property type="entry name" value="COPI_assoc"/>
    <property type="match status" value="1"/>
</dbReference>
<dbReference type="PANTHER" id="PTHR38894:SF1">
    <property type="entry name" value="TRANSMEMBRANE PROTEIN"/>
    <property type="match status" value="1"/>
</dbReference>
<accession>K3X9P8</accession>
<organism evidence="7 8">
    <name type="scientific">Globisporangium ultimum (strain ATCC 200006 / CBS 805.95 / DAOM BR144)</name>
    <name type="common">Pythium ultimum</name>
    <dbReference type="NCBI Taxonomy" id="431595"/>
    <lineage>
        <taxon>Eukaryota</taxon>
        <taxon>Sar</taxon>
        <taxon>Stramenopiles</taxon>
        <taxon>Oomycota</taxon>
        <taxon>Peronosporomycetes</taxon>
        <taxon>Pythiales</taxon>
        <taxon>Pythiaceae</taxon>
        <taxon>Globisporangium</taxon>
    </lineage>
</organism>
<dbReference type="VEuPathDB" id="FungiDB:PYU1_G013918"/>
<sequence length="229" mass="25009">MNNNPFQDPAVLHASSPAVPPALDPSHAGTAMPPPPVISPKAGQYGGAPPQQGYGSPASPAHHNNLMDEIGNSIKATNSTTILRMMRTINLLLATATIAAGLMAWIMGYVTSFQKVIAGIYIIVFGALLLAFELRTERVDRILRHNFGFMYGNQTRTIFLLFIAIWPLSMGNFWLTILDAVLLFVNAFFNYFVINQHPAFSHHNASKTPYEVTPGQPAQQQTAFGDEQA</sequence>
<protein>
    <submittedName>
        <fullName evidence="7">Uncharacterized protein</fullName>
    </submittedName>
</protein>
<dbReference type="eggNOG" id="ENOG502RZJ6">
    <property type="taxonomic scope" value="Eukaryota"/>
</dbReference>
<dbReference type="InterPro" id="IPR013714">
    <property type="entry name" value="Golgi_TVP15"/>
</dbReference>
<evidence type="ECO:0000256" key="4">
    <source>
        <dbReference type="ARBA" id="ARBA00023136"/>
    </source>
</evidence>
<dbReference type="HOGENOM" id="CLU_1291232_0_0_1"/>
<feature type="compositionally biased region" description="Low complexity" evidence="5">
    <location>
        <begin position="47"/>
        <end position="58"/>
    </location>
</feature>
<evidence type="ECO:0000256" key="5">
    <source>
        <dbReference type="SAM" id="MobiDB-lite"/>
    </source>
</evidence>
<proteinExistence type="predicted"/>
<dbReference type="OMA" id="APHENLM"/>
<reference evidence="7" key="3">
    <citation type="submission" date="2015-02" db="UniProtKB">
        <authorList>
            <consortium name="EnsemblProtists"/>
        </authorList>
    </citation>
    <scope>IDENTIFICATION</scope>
    <source>
        <strain evidence="7">DAOM BR144</strain>
    </source>
</reference>
<keyword evidence="4 6" id="KW-0472">Membrane</keyword>
<name>K3X9P8_GLOUD</name>
<evidence type="ECO:0000313" key="8">
    <source>
        <dbReference type="Proteomes" id="UP000019132"/>
    </source>
</evidence>